<protein>
    <submittedName>
        <fullName evidence="3">Rhodanese homology domain-containing protein</fullName>
    </submittedName>
</protein>
<evidence type="ECO:0000256" key="1">
    <source>
        <dbReference type="ARBA" id="ARBA00022737"/>
    </source>
</evidence>
<dbReference type="RefSeq" id="WP_340340793.1">
    <property type="nucleotide sequence ID" value="NZ_JBBKZT010000001.1"/>
</dbReference>
<dbReference type="InterPro" id="IPR001763">
    <property type="entry name" value="Rhodanese-like_dom"/>
</dbReference>
<proteinExistence type="predicted"/>
<feature type="domain" description="Rhodanese" evidence="2">
    <location>
        <begin position="303"/>
        <end position="379"/>
    </location>
</feature>
<dbReference type="InterPro" id="IPR051126">
    <property type="entry name" value="Thiosulfate_sulfurtransferase"/>
</dbReference>
<dbReference type="PROSITE" id="PS50206">
    <property type="entry name" value="RHODANESE_3"/>
    <property type="match status" value="4"/>
</dbReference>
<dbReference type="PANTHER" id="PTHR43855:SF1">
    <property type="entry name" value="THIOSULFATE SULFURTRANSFERASE"/>
    <property type="match status" value="1"/>
</dbReference>
<dbReference type="PANTHER" id="PTHR43855">
    <property type="entry name" value="THIOSULFATE SULFURTRANSFERASE"/>
    <property type="match status" value="1"/>
</dbReference>
<feature type="domain" description="Rhodanese" evidence="2">
    <location>
        <begin position="159"/>
        <end position="250"/>
    </location>
</feature>
<dbReference type="Proteomes" id="UP001385892">
    <property type="component" value="Unassembled WGS sequence"/>
</dbReference>
<dbReference type="Gene3D" id="3.40.250.10">
    <property type="entry name" value="Rhodanese-like domain"/>
    <property type="match status" value="4"/>
</dbReference>
<organism evidence="3 4">
    <name type="scientific">Variovorax rhizosphaerae</name>
    <dbReference type="NCBI Taxonomy" id="1836200"/>
    <lineage>
        <taxon>Bacteria</taxon>
        <taxon>Pseudomonadati</taxon>
        <taxon>Pseudomonadota</taxon>
        <taxon>Betaproteobacteria</taxon>
        <taxon>Burkholderiales</taxon>
        <taxon>Comamonadaceae</taxon>
        <taxon>Variovorax</taxon>
    </lineage>
</organism>
<dbReference type="CDD" id="cd01535">
    <property type="entry name" value="4RHOD_Repeat_4"/>
    <property type="match status" value="1"/>
</dbReference>
<evidence type="ECO:0000259" key="2">
    <source>
        <dbReference type="PROSITE" id="PS50206"/>
    </source>
</evidence>
<keyword evidence="4" id="KW-1185">Reference proteome</keyword>
<evidence type="ECO:0000313" key="4">
    <source>
        <dbReference type="Proteomes" id="UP001385892"/>
    </source>
</evidence>
<dbReference type="Pfam" id="PF00581">
    <property type="entry name" value="Rhodanese"/>
    <property type="match status" value="3"/>
</dbReference>
<sequence length="550" mass="59913">MTDSALLVDRPVPTRAAPHLQAISAAAVRARLLAREETAFIDLREEDPFAQSHPLWAANLPLSRIELDAWRRIPRRDTLIVLYGEHDGEDLVPRAATTLAAIGYTNLRRLEGDLAGWRDAGGELFRDVNVPSKSFGELVEHERHTPSLSAQEVKALIDAKADVVVLDARRFDEYQTMSIPTATSVPGAELVLRARELAPNPSTQVIVNCAGRTRSIIGTQSLVNAGIPNPVAALRNGTIGWKLAGQVLDHGASRRAPGVVNEIRLARAQADARRVAERAGVRWIQLHALPTLSEPGRTLYRFDVRTPEEFEAGRVAGFASAPGGQLVQETDHHAPVRGARIVLIDDDGVRAPMTASWLAQMGWSVHVVDHDNAGRDFTEKGQPAAVLPPTPPHQTISVAELADSLQRTTVIDLTIGANYAKRHIEGAWFAIRAQLAQALDRIPPASRYVLTCGSSLLARYAASDLRAALDARGQPDADVRVLEGGNAAWFAAGQPTESDDTRLATPRTDRYRRPYEGTDAPAEAMQAYLDWEFGLVAQLGRDGTHHFKVI</sequence>
<dbReference type="EMBL" id="JBBKZT010000001">
    <property type="protein sequence ID" value="MEJ8845636.1"/>
    <property type="molecule type" value="Genomic_DNA"/>
</dbReference>
<accession>A0ABU8WDR3</accession>
<feature type="domain" description="Rhodanese" evidence="2">
    <location>
        <begin position="404"/>
        <end position="498"/>
    </location>
</feature>
<reference evidence="3 4" key="1">
    <citation type="submission" date="2024-03" db="EMBL/GenBank/DDBJ databases">
        <title>Novel species of the genus Variovorax.</title>
        <authorList>
            <person name="Liu Q."/>
            <person name="Xin Y.-H."/>
        </authorList>
    </citation>
    <scope>NUCLEOTIDE SEQUENCE [LARGE SCALE GENOMIC DNA]</scope>
    <source>
        <strain evidence="3 4">KACC 18900</strain>
    </source>
</reference>
<feature type="domain" description="Rhodanese" evidence="2">
    <location>
        <begin position="34"/>
        <end position="126"/>
    </location>
</feature>
<keyword evidence="1" id="KW-0677">Repeat</keyword>
<dbReference type="InterPro" id="IPR036873">
    <property type="entry name" value="Rhodanese-like_dom_sf"/>
</dbReference>
<dbReference type="CDD" id="cd01534">
    <property type="entry name" value="4RHOD_Repeat_3"/>
    <property type="match status" value="1"/>
</dbReference>
<dbReference type="SUPFAM" id="SSF52821">
    <property type="entry name" value="Rhodanese/Cell cycle control phosphatase"/>
    <property type="match status" value="4"/>
</dbReference>
<dbReference type="SMART" id="SM00450">
    <property type="entry name" value="RHOD"/>
    <property type="match status" value="4"/>
</dbReference>
<name>A0ABU8WDR3_9BURK</name>
<gene>
    <name evidence="3" type="ORF">WKW82_03210</name>
</gene>
<comment type="caution">
    <text evidence="3">The sequence shown here is derived from an EMBL/GenBank/DDBJ whole genome shotgun (WGS) entry which is preliminary data.</text>
</comment>
<evidence type="ECO:0000313" key="3">
    <source>
        <dbReference type="EMBL" id="MEJ8845636.1"/>
    </source>
</evidence>